<dbReference type="Gene3D" id="3.90.830.10">
    <property type="entry name" value="Syntaxin Binding Protein 1, Chain A, domain 2"/>
    <property type="match status" value="1"/>
</dbReference>
<name>A0A1S9RDU4_PENBI</name>
<dbReference type="InterPro" id="IPR043127">
    <property type="entry name" value="Sec-1-like_dom3a"/>
</dbReference>
<evidence type="ECO:0000313" key="4">
    <source>
        <dbReference type="Proteomes" id="UP000190744"/>
    </source>
</evidence>
<dbReference type="GO" id="GO:0016192">
    <property type="term" value="P:vesicle-mediated transport"/>
    <property type="evidence" value="ECO:0007669"/>
    <property type="project" value="InterPro"/>
</dbReference>
<sequence>MAHPMSLRDRQVASIQKLLNLNHEPKPADDNAHDSSAHGGLISQSTPILNEDGDPIWKVLVFDGMGRDVISSVLRVNDLRTWGVTIHLNIHSQRYPIPDVPVVYLVEPNEANIQAITRDLSQGLYSPAYVNFLSSVPRPLLEDFASQIATSGASEHIAQVFDQYLNFIVAEPDLFSLGLGNDAYYKINSGKTSDEDLDAIVDKVVSGLFSVSVTMGTIPIIRCPKGGAAELIATKLDRKLRDHILNSKDNLFSGNQRALPGVPSSRPVLIIMDRNVDLVPMLSHSWTYQSLVQDVLQMRLNRITLDADEQGSGKVAKKSYDLNSNDFFWQRNAGAPFPQVAEDIDAELTRYKDDANEITKKTGASSIEDLQNDTSASAQHLKAAITLLPELRERKAVLDMHMNIATALLKGIKDRQLDNFFELEENITKQSKSQLLDLINDPAKGSNPLDKLRIFIIWFLSTETELNRAEMTQFEEALTKAGVLDVTPLSYVRQVREITRMTMMATAAPEQQSSDLFRGFSSLSNRLTDRITSGALGANFDSLISGVKNFLPANKDLTVTKITESIMDPSTASSSAIAKTENYLYFDPRSANARGAMPPASTSRNTQMPGGMGGPAPGINATFGQRRQAFNEAIVFTVGGGSMDEYGNLQDWVRRTSGQSGADGATSANRTTGHRRVVYGSTDLMNATEFLTDSLAPLGRES</sequence>
<evidence type="ECO:0000256" key="1">
    <source>
        <dbReference type="ARBA" id="ARBA00009884"/>
    </source>
</evidence>
<dbReference type="Gene3D" id="3.40.50.2060">
    <property type="match status" value="1"/>
</dbReference>
<evidence type="ECO:0000313" key="3">
    <source>
        <dbReference type="EMBL" id="OOQ83704.1"/>
    </source>
</evidence>
<feature type="compositionally biased region" description="Basic and acidic residues" evidence="2">
    <location>
        <begin position="23"/>
        <end position="36"/>
    </location>
</feature>
<reference evidence="4" key="1">
    <citation type="submission" date="2015-09" db="EMBL/GenBank/DDBJ databases">
        <authorList>
            <person name="Fill T.P."/>
            <person name="Baretta J.F."/>
            <person name="de Almeida L.G."/>
            <person name="Rocha M."/>
            <person name="de Souza D.H."/>
            <person name="Malavazi I."/>
            <person name="Cerdeira L.T."/>
            <person name="Hong H."/>
            <person name="Samborskyy M."/>
            <person name="de Vasconcelos A.T."/>
            <person name="Leadlay P."/>
            <person name="Rodrigues-Filho E."/>
        </authorList>
    </citation>
    <scope>NUCLEOTIDE SEQUENCE [LARGE SCALE GENOMIC DNA]</scope>
    <source>
        <strain evidence="4">LaBioMMi 136</strain>
    </source>
</reference>
<dbReference type="InterPro" id="IPR001619">
    <property type="entry name" value="Sec1-like"/>
</dbReference>
<dbReference type="InterPro" id="IPR027482">
    <property type="entry name" value="Sec1-like_dom2"/>
</dbReference>
<proteinExistence type="inferred from homology"/>
<comment type="caution">
    <text evidence="3">The sequence shown here is derived from an EMBL/GenBank/DDBJ whole genome shotgun (WGS) entry which is preliminary data.</text>
</comment>
<feature type="region of interest" description="Disordered" evidence="2">
    <location>
        <begin position="23"/>
        <end position="46"/>
    </location>
</feature>
<dbReference type="InterPro" id="IPR036045">
    <property type="entry name" value="Sec1-like_sf"/>
</dbReference>
<dbReference type="PIRSF" id="PIRSF005715">
    <property type="entry name" value="VPS45_Sec1"/>
    <property type="match status" value="1"/>
</dbReference>
<organism evidence="3 4">
    <name type="scientific">Penicillium brasilianum</name>
    <dbReference type="NCBI Taxonomy" id="104259"/>
    <lineage>
        <taxon>Eukaryota</taxon>
        <taxon>Fungi</taxon>
        <taxon>Dikarya</taxon>
        <taxon>Ascomycota</taxon>
        <taxon>Pezizomycotina</taxon>
        <taxon>Eurotiomycetes</taxon>
        <taxon>Eurotiomycetidae</taxon>
        <taxon>Eurotiales</taxon>
        <taxon>Aspergillaceae</taxon>
        <taxon>Penicillium</taxon>
    </lineage>
</organism>
<dbReference type="AlphaFoldDB" id="A0A1S9RDU4"/>
<accession>A0A1S9RDU4</accession>
<dbReference type="PANTHER" id="PTHR11679">
    <property type="entry name" value="VESICLE PROTEIN SORTING-ASSOCIATED"/>
    <property type="match status" value="1"/>
</dbReference>
<dbReference type="Proteomes" id="UP000190744">
    <property type="component" value="Unassembled WGS sequence"/>
</dbReference>
<dbReference type="Pfam" id="PF00995">
    <property type="entry name" value="Sec1"/>
    <property type="match status" value="1"/>
</dbReference>
<dbReference type="EMBL" id="LJBN01000193">
    <property type="protein sequence ID" value="OOQ83704.1"/>
    <property type="molecule type" value="Genomic_DNA"/>
</dbReference>
<protein>
    <submittedName>
        <fullName evidence="3">Protein sly1</fullName>
    </submittedName>
</protein>
<evidence type="ECO:0000256" key="2">
    <source>
        <dbReference type="SAM" id="MobiDB-lite"/>
    </source>
</evidence>
<dbReference type="Gene3D" id="3.40.50.1910">
    <property type="match status" value="1"/>
</dbReference>
<comment type="similarity">
    <text evidence="1">Belongs to the STXBP/unc-18/SEC1 family.</text>
</comment>
<dbReference type="SUPFAM" id="SSF56815">
    <property type="entry name" value="Sec1/munc18-like (SM) proteins"/>
    <property type="match status" value="1"/>
</dbReference>
<dbReference type="InterPro" id="IPR043154">
    <property type="entry name" value="Sec-1-like_dom1"/>
</dbReference>
<dbReference type="Gene3D" id="1.25.40.60">
    <property type="match status" value="1"/>
</dbReference>
<gene>
    <name evidence="3" type="primary">sly1</name>
    <name evidence="3" type="ORF">PEBR_33528</name>
</gene>